<dbReference type="HOGENOM" id="CLU_142041_0_0_2"/>
<name>B8GH97_METPE</name>
<dbReference type="Proteomes" id="UP000002457">
    <property type="component" value="Chromosome"/>
</dbReference>
<reference evidence="1 2" key="1">
    <citation type="journal article" date="2015" name="Genome Announc.">
        <title>Complete Genome Sequence of Methanosphaerula palustris E1-9CT, a Hydrogenotrophic Methanogen Isolated from a Minerotrophic Fen Peatland.</title>
        <authorList>
            <person name="Cadillo-Quiroz H."/>
            <person name="Browne P."/>
            <person name="Kyrpides N."/>
            <person name="Woyke T."/>
            <person name="Goodwin L."/>
            <person name="Detter C."/>
            <person name="Yavitt J.B."/>
            <person name="Zinder S.H."/>
        </authorList>
    </citation>
    <scope>NUCLEOTIDE SEQUENCE [LARGE SCALE GENOMIC DNA]</scope>
    <source>
        <strain evidence="2">ATCC BAA-1556 / DSM 19958 / E1-9c</strain>
    </source>
</reference>
<gene>
    <name evidence="1" type="ordered locus">Mpal_1159</name>
</gene>
<dbReference type="KEGG" id="mpl:Mpal_1159"/>
<sequence>MTGPPVTSEKGLIILGCPEASAQQALALHVAHNLKKRGAEVLIAGNPAVLNLLKVSDPEKHYITNTMTLEQCIGDVIENKRDCDLCVVFAHNDAAITYAATMRYLLPERKMVVIVFGKDPGPLADAIQFPCEIIVDRAVHNPMKLKTMINRVFGWDENHPT</sequence>
<evidence type="ECO:0008006" key="3">
    <source>
        <dbReference type="Google" id="ProtNLM"/>
    </source>
</evidence>
<protein>
    <recommendedName>
        <fullName evidence="3">DUF1890 domain-containing protein</fullName>
    </recommendedName>
</protein>
<dbReference type="GeneID" id="7270424"/>
<dbReference type="InterPro" id="IPR036608">
    <property type="entry name" value="MTH777-like_sf"/>
</dbReference>
<dbReference type="PIRSF" id="PIRSF006600">
    <property type="entry name" value="UCP006600"/>
    <property type="match status" value="1"/>
</dbReference>
<dbReference type="Pfam" id="PF09001">
    <property type="entry name" value="DUF1890"/>
    <property type="match status" value="1"/>
</dbReference>
<dbReference type="STRING" id="521011.Mpal_1159"/>
<dbReference type="InterPro" id="IPR012033">
    <property type="entry name" value="UCP006600"/>
</dbReference>
<keyword evidence="2" id="KW-1185">Reference proteome</keyword>
<evidence type="ECO:0000313" key="1">
    <source>
        <dbReference type="EMBL" id="ACL16502.1"/>
    </source>
</evidence>
<dbReference type="eggNOG" id="arCOG04845">
    <property type="taxonomic scope" value="Archaea"/>
</dbReference>
<evidence type="ECO:0000313" key="2">
    <source>
        <dbReference type="Proteomes" id="UP000002457"/>
    </source>
</evidence>
<dbReference type="Gene3D" id="3.40.50.10160">
    <property type="entry name" value="MTH777-like"/>
    <property type="match status" value="1"/>
</dbReference>
<accession>B8GH97</accession>
<proteinExistence type="predicted"/>
<organism evidence="1 2">
    <name type="scientific">Methanosphaerula palustris (strain ATCC BAA-1556 / DSM 19958 / E1-9c)</name>
    <dbReference type="NCBI Taxonomy" id="521011"/>
    <lineage>
        <taxon>Archaea</taxon>
        <taxon>Methanobacteriati</taxon>
        <taxon>Methanobacteriota</taxon>
        <taxon>Stenosarchaea group</taxon>
        <taxon>Methanomicrobia</taxon>
        <taxon>Methanomicrobiales</taxon>
        <taxon>Methanoregulaceae</taxon>
        <taxon>Methanosphaerula</taxon>
    </lineage>
</organism>
<dbReference type="SUPFAM" id="SSF75181">
    <property type="entry name" value="Hypothetical protein MTH777 (MT0777)"/>
    <property type="match status" value="1"/>
</dbReference>
<dbReference type="EMBL" id="CP001338">
    <property type="protein sequence ID" value="ACL16502.1"/>
    <property type="molecule type" value="Genomic_DNA"/>
</dbReference>
<dbReference type="OrthoDB" id="144859at2157"/>
<dbReference type="RefSeq" id="WP_012617821.1">
    <property type="nucleotide sequence ID" value="NC_011832.1"/>
</dbReference>
<dbReference type="AlphaFoldDB" id="B8GH97"/>